<organism evidence="2 3">
    <name type="scientific">Natronospira proteinivora</name>
    <dbReference type="NCBI Taxonomy" id="1807133"/>
    <lineage>
        <taxon>Bacteria</taxon>
        <taxon>Pseudomonadati</taxon>
        <taxon>Pseudomonadota</taxon>
        <taxon>Gammaproteobacteria</taxon>
        <taxon>Natronospirales</taxon>
        <taxon>Natronospiraceae</taxon>
        <taxon>Natronospira</taxon>
    </lineage>
</organism>
<sequence>MSREEDDTVSSEERESAQAELHRPPRYLVVPPEMEARLAPLDERPMTPCKEEAASYAPEAGADSLDNPGIGGTGLE</sequence>
<name>A0ABT1G4S7_9GAMM</name>
<proteinExistence type="predicted"/>
<protein>
    <submittedName>
        <fullName evidence="2">Uncharacterized protein</fullName>
    </submittedName>
</protein>
<reference evidence="2 3" key="1">
    <citation type="submission" date="2022-03" db="EMBL/GenBank/DDBJ databases">
        <title>Genomic Encyclopedia of Type Strains, Phase III (KMG-III): the genomes of soil and plant-associated and newly described type strains.</title>
        <authorList>
            <person name="Whitman W."/>
        </authorList>
    </citation>
    <scope>NUCLEOTIDE SEQUENCE [LARGE SCALE GENOMIC DNA]</scope>
    <source>
        <strain evidence="2 3">BSker1</strain>
    </source>
</reference>
<evidence type="ECO:0000313" key="3">
    <source>
        <dbReference type="Proteomes" id="UP001523550"/>
    </source>
</evidence>
<dbReference type="RefSeq" id="WP_253444344.1">
    <property type="nucleotide sequence ID" value="NZ_JALJYF010000001.1"/>
</dbReference>
<evidence type="ECO:0000313" key="2">
    <source>
        <dbReference type="EMBL" id="MCP1726296.1"/>
    </source>
</evidence>
<keyword evidence="3" id="KW-1185">Reference proteome</keyword>
<evidence type="ECO:0000256" key="1">
    <source>
        <dbReference type="SAM" id="MobiDB-lite"/>
    </source>
</evidence>
<comment type="caution">
    <text evidence="2">The sequence shown here is derived from an EMBL/GenBank/DDBJ whole genome shotgun (WGS) entry which is preliminary data.</text>
</comment>
<feature type="compositionally biased region" description="Acidic residues" evidence="1">
    <location>
        <begin position="1"/>
        <end position="10"/>
    </location>
</feature>
<feature type="compositionally biased region" description="Basic and acidic residues" evidence="1">
    <location>
        <begin position="11"/>
        <end position="23"/>
    </location>
</feature>
<gene>
    <name evidence="2" type="ORF">J2T60_000261</name>
</gene>
<dbReference type="EMBL" id="JALJYF010000001">
    <property type="protein sequence ID" value="MCP1726296.1"/>
    <property type="molecule type" value="Genomic_DNA"/>
</dbReference>
<accession>A0ABT1G4S7</accession>
<dbReference type="Proteomes" id="UP001523550">
    <property type="component" value="Unassembled WGS sequence"/>
</dbReference>
<feature type="compositionally biased region" description="Basic and acidic residues" evidence="1">
    <location>
        <begin position="34"/>
        <end position="53"/>
    </location>
</feature>
<feature type="region of interest" description="Disordered" evidence="1">
    <location>
        <begin position="1"/>
        <end position="76"/>
    </location>
</feature>